<accession>A0A381UY91</accession>
<comment type="similarity">
    <text evidence="2">Belongs to the bacterial PQQ dehydrogenase family.</text>
</comment>
<sequence length="656" mass="71393">MVHQRTTGPSLTVGVLASVLVVGVAATAIAQNGTTGEWRVHGGDSGFTRYASLDQINAETVNDLEIVWRRGAVDSSLHARWPDLQYSNQLRSTPVMVDGVLYASNGIGMVEAFEPATGETVWVQELPFLGEETPRGAANRGVGFWEDDSGGSRRILSVRPPYLLATDTDTGLLIPEFGDGGKVDLRVYADTSELIDYNYTSPPLVVRDVVVVGQAMADHPLTKEQRPGYVRAYDVRTGERRWTWNPIPRAGEPGVETWLDDSWEYSGMGNVWTMMSADEELGLVYLPTGAPSNDMYGGHRPGNNLYANSLVCVRADTGEMVWYFQTVHHDLWDYDNNVAPILMDITVDGREIKAVVQLTKQAMAYTFDRVTGEPVWPIIERPVPSSDTPGEWISPTQPFPTKPAPFDVHGISVDTLVDFTPELRAEATEIAAPFVLGQIFTPPSIRGDGDGDRKGTLQLPGSVGGAEWGGAGFDPETGMLYVPSVTGTFAADLTPGNPDRMNVRYTRGTRAFPAGPRGLPLLKPPYGRITAIDMNTGDHVWMVPNGDGPRDHPDIADLDLPPLGQPGRAMTLLTKSLLFVSEGDPIMVRTPPGAGSEAGKAFRAFDKETGEEVWETSFRAGNVGSPITYVHRDKQYIVLPIGSLDYPGEWIALALP</sequence>
<comment type="cofactor">
    <cofactor evidence="1">
        <name>pyrroloquinoline quinone</name>
        <dbReference type="ChEBI" id="CHEBI:58442"/>
    </cofactor>
</comment>
<dbReference type="PANTHER" id="PTHR32303:SF4">
    <property type="entry name" value="QUINOPROTEIN GLUCOSE DEHYDROGENASE"/>
    <property type="match status" value="1"/>
</dbReference>
<dbReference type="PANTHER" id="PTHR32303">
    <property type="entry name" value="QUINOPROTEIN ALCOHOL DEHYDROGENASE (CYTOCHROME C)"/>
    <property type="match status" value="1"/>
</dbReference>
<name>A0A381UY91_9ZZZZ</name>
<evidence type="ECO:0000313" key="5">
    <source>
        <dbReference type="EMBL" id="SVA31933.1"/>
    </source>
</evidence>
<reference evidence="5" key="1">
    <citation type="submission" date="2018-05" db="EMBL/GenBank/DDBJ databases">
        <authorList>
            <person name="Lanie J.A."/>
            <person name="Ng W.-L."/>
            <person name="Kazmierczak K.M."/>
            <person name="Andrzejewski T.M."/>
            <person name="Davidsen T.M."/>
            <person name="Wayne K.J."/>
            <person name="Tettelin H."/>
            <person name="Glass J.I."/>
            <person name="Rusch D."/>
            <person name="Podicherti R."/>
            <person name="Tsui H.-C.T."/>
            <person name="Winkler M.E."/>
        </authorList>
    </citation>
    <scope>NUCLEOTIDE SEQUENCE</scope>
</reference>
<organism evidence="5">
    <name type="scientific">marine metagenome</name>
    <dbReference type="NCBI Taxonomy" id="408172"/>
    <lineage>
        <taxon>unclassified sequences</taxon>
        <taxon>metagenomes</taxon>
        <taxon>ecological metagenomes</taxon>
    </lineage>
</organism>
<dbReference type="EMBL" id="UINC01007192">
    <property type="protein sequence ID" value="SVA31933.1"/>
    <property type="molecule type" value="Genomic_DNA"/>
</dbReference>
<dbReference type="InterPro" id="IPR002372">
    <property type="entry name" value="PQQ_rpt_dom"/>
</dbReference>
<evidence type="ECO:0000256" key="1">
    <source>
        <dbReference type="ARBA" id="ARBA00001931"/>
    </source>
</evidence>
<dbReference type="AlphaFoldDB" id="A0A381UY91"/>
<keyword evidence="3" id="KW-0560">Oxidoreductase</keyword>
<dbReference type="GO" id="GO:0016491">
    <property type="term" value="F:oxidoreductase activity"/>
    <property type="evidence" value="ECO:0007669"/>
    <property type="project" value="UniProtKB-KW"/>
</dbReference>
<dbReference type="InterPro" id="IPR011047">
    <property type="entry name" value="Quinoprotein_ADH-like_sf"/>
</dbReference>
<evidence type="ECO:0000259" key="4">
    <source>
        <dbReference type="Pfam" id="PF01011"/>
    </source>
</evidence>
<evidence type="ECO:0000256" key="2">
    <source>
        <dbReference type="ARBA" id="ARBA00008156"/>
    </source>
</evidence>
<dbReference type="Pfam" id="PF01011">
    <property type="entry name" value="PQQ"/>
    <property type="match status" value="1"/>
</dbReference>
<dbReference type="Gene3D" id="2.140.10.10">
    <property type="entry name" value="Quinoprotein alcohol dehydrogenase-like superfamily"/>
    <property type="match status" value="2"/>
</dbReference>
<proteinExistence type="inferred from homology"/>
<feature type="domain" description="Pyrrolo-quinoline quinone repeat" evidence="4">
    <location>
        <begin position="38"/>
        <end position="637"/>
    </location>
</feature>
<gene>
    <name evidence="5" type="ORF">METZ01_LOCUS84787</name>
</gene>
<protein>
    <recommendedName>
        <fullName evidence="4">Pyrrolo-quinoline quinone repeat domain-containing protein</fullName>
    </recommendedName>
</protein>
<dbReference type="SMART" id="SM00564">
    <property type="entry name" value="PQQ"/>
    <property type="match status" value="4"/>
</dbReference>
<dbReference type="SUPFAM" id="SSF50998">
    <property type="entry name" value="Quinoprotein alcohol dehydrogenase-like"/>
    <property type="match status" value="1"/>
</dbReference>
<evidence type="ECO:0000256" key="3">
    <source>
        <dbReference type="ARBA" id="ARBA00023002"/>
    </source>
</evidence>
<dbReference type="InterPro" id="IPR018391">
    <property type="entry name" value="PQQ_b-propeller_rpt"/>
</dbReference>